<evidence type="ECO:0000313" key="2">
    <source>
        <dbReference type="EMBL" id="QQR04943.1"/>
    </source>
</evidence>
<dbReference type="Proteomes" id="UP000595792">
    <property type="component" value="Chromosome"/>
</dbReference>
<dbReference type="Pfam" id="PF13274">
    <property type="entry name" value="SocA_Panacea"/>
    <property type="match status" value="1"/>
</dbReference>
<dbReference type="InterPro" id="IPR025272">
    <property type="entry name" value="SocA_Panacea"/>
</dbReference>
<dbReference type="EMBL" id="CP065315">
    <property type="protein sequence ID" value="QQR04943.1"/>
    <property type="molecule type" value="Genomic_DNA"/>
</dbReference>
<sequence>MPMSPTVVCNNILKRAFTEGISVTPMKLQKLLYFVSCEYAKQARKELFSESFGVWQYGPVLRTVYDEFRSYGGSPIKSYAKDADGNSYAIDEDTAPNLKRAINRVWDTYKNYSGVALSKITHEDGSGWSHAYCQHRDRITYDDMRDDTTYVYQMPD</sequence>
<evidence type="ECO:0000313" key="3">
    <source>
        <dbReference type="Proteomes" id="UP000595792"/>
    </source>
</evidence>
<feature type="domain" description="Antitoxin SocA-like Panacea" evidence="1">
    <location>
        <begin position="28"/>
        <end position="128"/>
    </location>
</feature>
<dbReference type="RefSeq" id="WP_157781256.1">
    <property type="nucleotide sequence ID" value="NZ_CP015406.2"/>
</dbReference>
<name>A0AAX1KGI6_FLAPL</name>
<gene>
    <name evidence="2" type="ORF">I5Q84_13270</name>
</gene>
<protein>
    <submittedName>
        <fullName evidence="2">DUF4065 domain-containing protein</fullName>
    </submittedName>
</protein>
<proteinExistence type="predicted"/>
<dbReference type="AlphaFoldDB" id="A0AAX1KGI6"/>
<accession>A0AAX1KGI6</accession>
<evidence type="ECO:0000259" key="1">
    <source>
        <dbReference type="Pfam" id="PF13274"/>
    </source>
</evidence>
<organism evidence="2 3">
    <name type="scientific">Flavonifractor plautii</name>
    <name type="common">Fusobacterium plautii</name>
    <dbReference type="NCBI Taxonomy" id="292800"/>
    <lineage>
        <taxon>Bacteria</taxon>
        <taxon>Bacillati</taxon>
        <taxon>Bacillota</taxon>
        <taxon>Clostridia</taxon>
        <taxon>Eubacteriales</taxon>
        <taxon>Oscillospiraceae</taxon>
        <taxon>Flavonifractor</taxon>
    </lineage>
</organism>
<reference evidence="2 3" key="1">
    <citation type="submission" date="2020-11" db="EMBL/GenBank/DDBJ databases">
        <title>Closed and high quality bacterial genomes of the OMM12 community.</title>
        <authorList>
            <person name="Marbouty M."/>
            <person name="Lamy-Besnier Q."/>
            <person name="Debarbieux L."/>
            <person name="Koszul R."/>
        </authorList>
    </citation>
    <scope>NUCLEOTIDE SEQUENCE [LARGE SCALE GENOMIC DNA]</scope>
    <source>
        <strain evidence="2 3">YL31</strain>
    </source>
</reference>